<comment type="caution">
    <text evidence="3">The sequence shown here is derived from an EMBL/GenBank/DDBJ whole genome shotgun (WGS) entry which is preliminary data.</text>
</comment>
<feature type="compositionally biased region" description="Basic and acidic residues" evidence="1">
    <location>
        <begin position="116"/>
        <end position="129"/>
    </location>
</feature>
<feature type="transmembrane region" description="Helical" evidence="2">
    <location>
        <begin position="27"/>
        <end position="50"/>
    </location>
</feature>
<dbReference type="Proteomes" id="UP001165082">
    <property type="component" value="Unassembled WGS sequence"/>
</dbReference>
<protein>
    <submittedName>
        <fullName evidence="3">Uncharacterized protein</fullName>
    </submittedName>
</protein>
<evidence type="ECO:0000256" key="1">
    <source>
        <dbReference type="SAM" id="MobiDB-lite"/>
    </source>
</evidence>
<keyword evidence="2" id="KW-0472">Membrane</keyword>
<evidence type="ECO:0000313" key="4">
    <source>
        <dbReference type="Proteomes" id="UP001165082"/>
    </source>
</evidence>
<dbReference type="EMBL" id="BRXZ01000866">
    <property type="protein sequence ID" value="GMH56098.1"/>
    <property type="molecule type" value="Genomic_DNA"/>
</dbReference>
<accession>A0A9W7DZ68</accession>
<keyword evidence="4" id="KW-1185">Reference proteome</keyword>
<feature type="non-terminal residue" evidence="3">
    <location>
        <position position="168"/>
    </location>
</feature>
<proteinExistence type="predicted"/>
<reference evidence="3" key="1">
    <citation type="submission" date="2022-07" db="EMBL/GenBank/DDBJ databases">
        <title>Genome analysis of Parmales, a sister group of diatoms, reveals the evolutionary specialization of diatoms from phago-mixotrophs to photoautotrophs.</title>
        <authorList>
            <person name="Ban H."/>
            <person name="Sato S."/>
            <person name="Yoshikawa S."/>
            <person name="Kazumasa Y."/>
            <person name="Nakamura Y."/>
            <person name="Ichinomiya M."/>
            <person name="Saitoh K."/>
            <person name="Sato N."/>
            <person name="Blanc-Mathieu R."/>
            <person name="Endo H."/>
            <person name="Kuwata A."/>
            <person name="Ogata H."/>
        </authorList>
    </citation>
    <scope>NUCLEOTIDE SEQUENCE</scope>
</reference>
<organism evidence="3 4">
    <name type="scientific">Triparma retinervis</name>
    <dbReference type="NCBI Taxonomy" id="2557542"/>
    <lineage>
        <taxon>Eukaryota</taxon>
        <taxon>Sar</taxon>
        <taxon>Stramenopiles</taxon>
        <taxon>Ochrophyta</taxon>
        <taxon>Bolidophyceae</taxon>
        <taxon>Parmales</taxon>
        <taxon>Triparmaceae</taxon>
        <taxon>Triparma</taxon>
    </lineage>
</organism>
<dbReference type="AlphaFoldDB" id="A0A9W7DZ68"/>
<keyword evidence="2" id="KW-0812">Transmembrane</keyword>
<gene>
    <name evidence="3" type="ORF">TrRE_jg12841</name>
</gene>
<feature type="region of interest" description="Disordered" evidence="1">
    <location>
        <begin position="109"/>
        <end position="129"/>
    </location>
</feature>
<keyword evidence="2" id="KW-1133">Transmembrane helix</keyword>
<name>A0A9W7DZ68_9STRA</name>
<sequence>MQDNSQKYPLTSLPAVTAPPKAWSSPFGLLFVAEAAVVVAAAYPLLKVLIASSFHHLRKLLRDKLAKAGAPEVVEDEVKNQIHAKTKDIEEGIQQEMVSVANVAIEGLDLGGGGGEDEKKDTKGKGRVEEPDKASEVFHVLLHFCAAVWAFWTYCVDGNVNYMDINPF</sequence>
<evidence type="ECO:0000256" key="2">
    <source>
        <dbReference type="SAM" id="Phobius"/>
    </source>
</evidence>
<evidence type="ECO:0000313" key="3">
    <source>
        <dbReference type="EMBL" id="GMH56098.1"/>
    </source>
</evidence>